<evidence type="ECO:0000313" key="3">
    <source>
        <dbReference type="RefSeq" id="WP_156924351.1"/>
    </source>
</evidence>
<dbReference type="RefSeq" id="WP_156924351.1">
    <property type="nucleotide sequence ID" value="NZ_AXWS01000008.1"/>
</dbReference>
<feature type="compositionally biased region" description="Polar residues" evidence="1">
    <location>
        <begin position="59"/>
        <end position="79"/>
    </location>
</feature>
<feature type="region of interest" description="Disordered" evidence="1">
    <location>
        <begin position="1"/>
        <end position="20"/>
    </location>
</feature>
<protein>
    <submittedName>
        <fullName evidence="3">Uncharacterized protein</fullName>
    </submittedName>
</protein>
<evidence type="ECO:0000256" key="1">
    <source>
        <dbReference type="SAM" id="MobiDB-lite"/>
    </source>
</evidence>
<name>A0A8B6XC09_9BURK</name>
<feature type="region of interest" description="Disordered" evidence="1">
    <location>
        <begin position="58"/>
        <end position="79"/>
    </location>
</feature>
<dbReference type="AlphaFoldDB" id="A0A8B6XC09"/>
<proteinExistence type="predicted"/>
<sequence length="79" mass="8742">MFRISPLQIAGNGLSGRRPNRRFGRAIAGGLPMQLIGLPPRWFRNMKIQKNDVHLARLAQTNRSQSGKQANGQSPSDFG</sequence>
<dbReference type="Proteomes" id="UP000675920">
    <property type="component" value="Unplaced"/>
</dbReference>
<keyword evidence="2" id="KW-1185">Reference proteome</keyword>
<organism evidence="2 3">
    <name type="scientific">Derxia gummosa DSM 723</name>
    <dbReference type="NCBI Taxonomy" id="1121388"/>
    <lineage>
        <taxon>Bacteria</taxon>
        <taxon>Pseudomonadati</taxon>
        <taxon>Pseudomonadota</taxon>
        <taxon>Betaproteobacteria</taxon>
        <taxon>Burkholderiales</taxon>
        <taxon>Alcaligenaceae</taxon>
        <taxon>Derxia</taxon>
    </lineage>
</organism>
<evidence type="ECO:0000313" key="2">
    <source>
        <dbReference type="Proteomes" id="UP000675920"/>
    </source>
</evidence>
<accession>A0A8B6XC09</accession>
<reference evidence="3" key="1">
    <citation type="submission" date="2025-08" db="UniProtKB">
        <authorList>
            <consortium name="RefSeq"/>
        </authorList>
    </citation>
    <scope>IDENTIFICATION</scope>
</reference>